<evidence type="ECO:0000313" key="10">
    <source>
        <dbReference type="EnsemblMetazoa" id="AMAM001955-PA"/>
    </source>
</evidence>
<evidence type="ECO:0000256" key="3">
    <source>
        <dbReference type="ARBA" id="ARBA00022692"/>
    </source>
</evidence>
<evidence type="ECO:0000256" key="6">
    <source>
        <dbReference type="ARBA" id="ARBA00023136"/>
    </source>
</evidence>
<dbReference type="VEuPathDB" id="VectorBase:AMAM001955"/>
<evidence type="ECO:0000256" key="9">
    <source>
        <dbReference type="SAM" id="SignalP"/>
    </source>
</evidence>
<comment type="subcellular location">
    <subcellularLocation>
        <location evidence="1">Membrane</location>
        <topology evidence="1">Lipid-anchor</topology>
        <topology evidence="1">GPI-anchor</topology>
    </subcellularLocation>
</comment>
<evidence type="ECO:0000313" key="11">
    <source>
        <dbReference type="Proteomes" id="UP000075901"/>
    </source>
</evidence>
<dbReference type="Proteomes" id="UP000075901">
    <property type="component" value="Unassembled WGS sequence"/>
</dbReference>
<dbReference type="AlphaFoldDB" id="A0A182S8S7"/>
<evidence type="ECO:0000256" key="2">
    <source>
        <dbReference type="ARBA" id="ARBA00022622"/>
    </source>
</evidence>
<keyword evidence="6" id="KW-0472">Membrane</keyword>
<protein>
    <submittedName>
        <fullName evidence="10">UPAR/Ly6 domain-containing protein</fullName>
    </submittedName>
</protein>
<feature type="signal peptide" evidence="9">
    <location>
        <begin position="1"/>
        <end position="28"/>
    </location>
</feature>
<accession>A0A182S8S7</accession>
<name>A0A182S8S7_9DIPT</name>
<evidence type="ECO:0000256" key="7">
    <source>
        <dbReference type="ARBA" id="ARBA00023180"/>
    </source>
</evidence>
<evidence type="ECO:0000256" key="1">
    <source>
        <dbReference type="ARBA" id="ARBA00004589"/>
    </source>
</evidence>
<reference evidence="11" key="1">
    <citation type="submission" date="2013-09" db="EMBL/GenBank/DDBJ databases">
        <title>The Genome Sequence of Anopheles maculatus species B.</title>
        <authorList>
            <consortium name="The Broad Institute Genomics Platform"/>
            <person name="Neafsey D.E."/>
            <person name="Besansky N."/>
            <person name="Howell P."/>
            <person name="Walton C."/>
            <person name="Young S.K."/>
            <person name="Zeng Q."/>
            <person name="Gargeya S."/>
            <person name="Fitzgerald M."/>
            <person name="Haas B."/>
            <person name="Abouelleil A."/>
            <person name="Allen A.W."/>
            <person name="Alvarado L."/>
            <person name="Arachchi H.M."/>
            <person name="Berlin A.M."/>
            <person name="Chapman S.B."/>
            <person name="Gainer-Dewar J."/>
            <person name="Goldberg J."/>
            <person name="Griggs A."/>
            <person name="Gujja S."/>
            <person name="Hansen M."/>
            <person name="Howarth C."/>
            <person name="Imamovic A."/>
            <person name="Ireland A."/>
            <person name="Larimer J."/>
            <person name="McCowan C."/>
            <person name="Murphy C."/>
            <person name="Pearson M."/>
            <person name="Poon T.W."/>
            <person name="Priest M."/>
            <person name="Roberts A."/>
            <person name="Saif S."/>
            <person name="Shea T."/>
            <person name="Sisk P."/>
            <person name="Sykes S."/>
            <person name="Wortman J."/>
            <person name="Nusbaum C."/>
            <person name="Birren B."/>
        </authorList>
    </citation>
    <scope>NUCLEOTIDE SEQUENCE [LARGE SCALE GENOMIC DNA]</scope>
    <source>
        <strain evidence="11">maculatus3</strain>
    </source>
</reference>
<reference evidence="10" key="2">
    <citation type="submission" date="2020-05" db="UniProtKB">
        <authorList>
            <consortium name="EnsemblMetazoa"/>
        </authorList>
    </citation>
    <scope>IDENTIFICATION</scope>
    <source>
        <strain evidence="10">maculatus3</strain>
    </source>
</reference>
<keyword evidence="7" id="KW-0325">Glycoprotein</keyword>
<proteinExistence type="predicted"/>
<keyword evidence="3" id="KW-0812">Transmembrane</keyword>
<feature type="chain" id="PRO_5008135497" evidence="9">
    <location>
        <begin position="29"/>
        <end position="156"/>
    </location>
</feature>
<keyword evidence="2" id="KW-0336">GPI-anchor</keyword>
<dbReference type="PANTHER" id="PTHR33562">
    <property type="entry name" value="ATILLA, ISOFORM B-RELATED-RELATED"/>
    <property type="match status" value="1"/>
</dbReference>
<keyword evidence="8" id="KW-0449">Lipoprotein</keyword>
<dbReference type="PANTHER" id="PTHR33562:SF20">
    <property type="entry name" value="PROTEIN QUIVER"/>
    <property type="match status" value="1"/>
</dbReference>
<organism evidence="10 11">
    <name type="scientific">Anopheles maculatus</name>
    <dbReference type="NCBI Taxonomy" id="74869"/>
    <lineage>
        <taxon>Eukaryota</taxon>
        <taxon>Metazoa</taxon>
        <taxon>Ecdysozoa</taxon>
        <taxon>Arthropoda</taxon>
        <taxon>Hexapoda</taxon>
        <taxon>Insecta</taxon>
        <taxon>Pterygota</taxon>
        <taxon>Neoptera</taxon>
        <taxon>Endopterygota</taxon>
        <taxon>Diptera</taxon>
        <taxon>Nematocera</taxon>
        <taxon>Culicoidea</taxon>
        <taxon>Culicidae</taxon>
        <taxon>Anophelinae</taxon>
        <taxon>Anopheles</taxon>
        <taxon>Anopheles maculatus group</taxon>
    </lineage>
</organism>
<evidence type="ECO:0000256" key="5">
    <source>
        <dbReference type="ARBA" id="ARBA00022989"/>
    </source>
</evidence>
<dbReference type="EnsemblMetazoa" id="AMAM001955-RA">
    <property type="protein sequence ID" value="AMAM001955-PA"/>
    <property type="gene ID" value="AMAM001955"/>
</dbReference>
<sequence length="156" mass="16790">MQQVKLNSFVVVCMLFGILFSLANSVSALRCYQCASGDSWSDCSANSRILDCQESTSQVSVMGRSIFLPAEARQLEPACVSVYAKGTVGGTTGYAYVRDCLFNDKSLCNMIQDVLPSEIRIVDCDLCTTELCNGASSLSVALSSLVMLSIAALLWK</sequence>
<dbReference type="InterPro" id="IPR050975">
    <property type="entry name" value="Sleep_regulator"/>
</dbReference>
<keyword evidence="11" id="KW-1185">Reference proteome</keyword>
<dbReference type="GO" id="GO:0098552">
    <property type="term" value="C:side of membrane"/>
    <property type="evidence" value="ECO:0007669"/>
    <property type="project" value="UniProtKB-KW"/>
</dbReference>
<evidence type="ECO:0000256" key="8">
    <source>
        <dbReference type="ARBA" id="ARBA00023288"/>
    </source>
</evidence>
<evidence type="ECO:0000256" key="4">
    <source>
        <dbReference type="ARBA" id="ARBA00022729"/>
    </source>
</evidence>
<keyword evidence="5" id="KW-1133">Transmembrane helix</keyword>
<keyword evidence="4 9" id="KW-0732">Signal</keyword>